<comment type="similarity">
    <text evidence="2">Belongs to the plant DMP1 protein family.</text>
</comment>
<proteinExistence type="inferred from homology"/>
<dbReference type="Pfam" id="PF05078">
    <property type="entry name" value="DUF679"/>
    <property type="match status" value="1"/>
</dbReference>
<dbReference type="InterPro" id="IPR007770">
    <property type="entry name" value="DMP"/>
</dbReference>
<evidence type="ECO:0000256" key="7">
    <source>
        <dbReference type="SAM" id="Phobius"/>
    </source>
</evidence>
<sequence length="255" mass="27677">MTGGGNKEKKEEAPKPTATGRGGSSLYDKTLSTASNLARLLPTGTTTAFQTLAPSFTNHGECLPINRYFTWALIFFLGVLCALISFTDSVTDRHGNTRYGFVHPCGFTPFNSVPHGDGTVPIDERESKRRRMRGRDWLHSVFRFVVFVSLAFCDSGVQKCLVPRESQQWREFLVNMPLASGFLASFVFMIFPSSRHGIGAGPGAPAALDNLTDTNADADAAVKSDPPKNSKSAPAAADTRVAPSTSYDYELHHAV</sequence>
<dbReference type="AlphaFoldDB" id="A0A453M813"/>
<keyword evidence="5 7" id="KW-0472">Membrane</keyword>
<dbReference type="EnsemblPlants" id="AET5Gv21091100.2">
    <property type="protein sequence ID" value="AET5Gv21091100.2"/>
    <property type="gene ID" value="AET5Gv21091100"/>
</dbReference>
<evidence type="ECO:0000256" key="5">
    <source>
        <dbReference type="ARBA" id="ARBA00023136"/>
    </source>
</evidence>
<feature type="compositionally biased region" description="Basic and acidic residues" evidence="6">
    <location>
        <begin position="1"/>
        <end position="14"/>
    </location>
</feature>
<dbReference type="GO" id="GO:0005737">
    <property type="term" value="C:cytoplasm"/>
    <property type="evidence" value="ECO:0007669"/>
    <property type="project" value="UniProtKB-ARBA"/>
</dbReference>
<dbReference type="STRING" id="200361.A0A453M813"/>
<dbReference type="GO" id="GO:0016020">
    <property type="term" value="C:membrane"/>
    <property type="evidence" value="ECO:0007669"/>
    <property type="project" value="UniProtKB-SubCell"/>
</dbReference>
<keyword evidence="3 7" id="KW-0812">Transmembrane</keyword>
<reference evidence="9" key="2">
    <citation type="journal article" date="2017" name="Nat. Plants">
        <title>The Aegilops tauschii genome reveals multiple impacts of transposons.</title>
        <authorList>
            <person name="Zhao G."/>
            <person name="Zou C."/>
            <person name="Li K."/>
            <person name="Wang K."/>
            <person name="Li T."/>
            <person name="Gao L."/>
            <person name="Zhang X."/>
            <person name="Wang H."/>
            <person name="Yang Z."/>
            <person name="Liu X."/>
            <person name="Jiang W."/>
            <person name="Mao L."/>
            <person name="Kong X."/>
            <person name="Jiao Y."/>
            <person name="Jia J."/>
        </authorList>
    </citation>
    <scope>NUCLEOTIDE SEQUENCE [LARGE SCALE GENOMIC DNA]</scope>
    <source>
        <strain evidence="9">cv. AL8/78</strain>
    </source>
</reference>
<feature type="region of interest" description="Disordered" evidence="6">
    <location>
        <begin position="1"/>
        <end position="27"/>
    </location>
</feature>
<accession>A0A453M813</accession>
<keyword evidence="4 7" id="KW-1133">Transmembrane helix</keyword>
<reference evidence="8" key="4">
    <citation type="submission" date="2019-03" db="UniProtKB">
        <authorList>
            <consortium name="EnsemblPlants"/>
        </authorList>
    </citation>
    <scope>IDENTIFICATION</scope>
</reference>
<dbReference type="Proteomes" id="UP000015105">
    <property type="component" value="Chromosome 5D"/>
</dbReference>
<evidence type="ECO:0000256" key="6">
    <source>
        <dbReference type="SAM" id="MobiDB-lite"/>
    </source>
</evidence>
<feature type="transmembrane region" description="Helical" evidence="7">
    <location>
        <begin position="68"/>
        <end position="86"/>
    </location>
</feature>
<reference evidence="8" key="3">
    <citation type="journal article" date="2017" name="Nature">
        <title>Genome sequence of the progenitor of the wheat D genome Aegilops tauschii.</title>
        <authorList>
            <person name="Luo M.C."/>
            <person name="Gu Y.Q."/>
            <person name="Puiu D."/>
            <person name="Wang H."/>
            <person name="Twardziok S.O."/>
            <person name="Deal K.R."/>
            <person name="Huo N."/>
            <person name="Zhu T."/>
            <person name="Wang L."/>
            <person name="Wang Y."/>
            <person name="McGuire P.E."/>
            <person name="Liu S."/>
            <person name="Long H."/>
            <person name="Ramasamy R.K."/>
            <person name="Rodriguez J.C."/>
            <person name="Van S.L."/>
            <person name="Yuan L."/>
            <person name="Wang Z."/>
            <person name="Xia Z."/>
            <person name="Xiao L."/>
            <person name="Anderson O.D."/>
            <person name="Ouyang S."/>
            <person name="Liang Y."/>
            <person name="Zimin A.V."/>
            <person name="Pertea G."/>
            <person name="Qi P."/>
            <person name="Bennetzen J.L."/>
            <person name="Dai X."/>
            <person name="Dawson M.W."/>
            <person name="Muller H.G."/>
            <person name="Kugler K."/>
            <person name="Rivarola-Duarte L."/>
            <person name="Spannagl M."/>
            <person name="Mayer K.F.X."/>
            <person name="Lu F.H."/>
            <person name="Bevan M.W."/>
            <person name="Leroy P."/>
            <person name="Li P."/>
            <person name="You F.M."/>
            <person name="Sun Q."/>
            <person name="Liu Z."/>
            <person name="Lyons E."/>
            <person name="Wicker T."/>
            <person name="Salzberg S.L."/>
            <person name="Devos K.M."/>
            <person name="Dvorak J."/>
        </authorList>
    </citation>
    <scope>NUCLEOTIDE SEQUENCE [LARGE SCALE GENOMIC DNA]</scope>
    <source>
        <strain evidence="8">cv. AL8/78</strain>
    </source>
</reference>
<dbReference type="PANTHER" id="PTHR31621">
    <property type="entry name" value="PROTEIN DMP3"/>
    <property type="match status" value="1"/>
</dbReference>
<feature type="transmembrane region" description="Helical" evidence="7">
    <location>
        <begin position="172"/>
        <end position="191"/>
    </location>
</feature>
<dbReference type="GO" id="GO:0010256">
    <property type="term" value="P:endomembrane system organization"/>
    <property type="evidence" value="ECO:0007669"/>
    <property type="project" value="TreeGrafter"/>
</dbReference>
<dbReference type="OrthoDB" id="762629at2759"/>
<evidence type="ECO:0000256" key="4">
    <source>
        <dbReference type="ARBA" id="ARBA00022989"/>
    </source>
</evidence>
<evidence type="ECO:0000313" key="9">
    <source>
        <dbReference type="Proteomes" id="UP000015105"/>
    </source>
</evidence>
<comment type="subcellular location">
    <subcellularLocation>
        <location evidence="1">Membrane</location>
        <topology evidence="1">Multi-pass membrane protein</topology>
    </subcellularLocation>
</comment>
<reference evidence="9" key="1">
    <citation type="journal article" date="2014" name="Science">
        <title>Ancient hybridizations among the ancestral genomes of bread wheat.</title>
        <authorList>
            <consortium name="International Wheat Genome Sequencing Consortium,"/>
            <person name="Marcussen T."/>
            <person name="Sandve S.R."/>
            <person name="Heier L."/>
            <person name="Spannagl M."/>
            <person name="Pfeifer M."/>
            <person name="Jakobsen K.S."/>
            <person name="Wulff B.B."/>
            <person name="Steuernagel B."/>
            <person name="Mayer K.F."/>
            <person name="Olsen O.A."/>
        </authorList>
    </citation>
    <scope>NUCLEOTIDE SEQUENCE [LARGE SCALE GENOMIC DNA]</scope>
    <source>
        <strain evidence="9">cv. AL8/78</strain>
    </source>
</reference>
<evidence type="ECO:0000256" key="1">
    <source>
        <dbReference type="ARBA" id="ARBA00004141"/>
    </source>
</evidence>
<name>A0A453M813_AEGTS</name>
<protein>
    <submittedName>
        <fullName evidence="8">Uncharacterized protein</fullName>
    </submittedName>
</protein>
<keyword evidence="9" id="KW-1185">Reference proteome</keyword>
<evidence type="ECO:0000256" key="2">
    <source>
        <dbReference type="ARBA" id="ARBA00008707"/>
    </source>
</evidence>
<feature type="region of interest" description="Disordered" evidence="6">
    <location>
        <begin position="217"/>
        <end position="243"/>
    </location>
</feature>
<evidence type="ECO:0000256" key="3">
    <source>
        <dbReference type="ARBA" id="ARBA00022692"/>
    </source>
</evidence>
<feature type="compositionally biased region" description="Low complexity" evidence="6">
    <location>
        <begin position="229"/>
        <end position="238"/>
    </location>
</feature>
<organism evidence="8 9">
    <name type="scientific">Aegilops tauschii subsp. strangulata</name>
    <name type="common">Goatgrass</name>
    <dbReference type="NCBI Taxonomy" id="200361"/>
    <lineage>
        <taxon>Eukaryota</taxon>
        <taxon>Viridiplantae</taxon>
        <taxon>Streptophyta</taxon>
        <taxon>Embryophyta</taxon>
        <taxon>Tracheophyta</taxon>
        <taxon>Spermatophyta</taxon>
        <taxon>Magnoliopsida</taxon>
        <taxon>Liliopsida</taxon>
        <taxon>Poales</taxon>
        <taxon>Poaceae</taxon>
        <taxon>BOP clade</taxon>
        <taxon>Pooideae</taxon>
        <taxon>Triticodae</taxon>
        <taxon>Triticeae</taxon>
        <taxon>Triticinae</taxon>
        <taxon>Aegilops</taxon>
    </lineage>
</organism>
<dbReference type="PANTHER" id="PTHR31621:SF27">
    <property type="entry name" value="OS01G0368500 PROTEIN"/>
    <property type="match status" value="1"/>
</dbReference>
<evidence type="ECO:0000313" key="8">
    <source>
        <dbReference type="EnsemblPlants" id="AET5Gv21091100.2"/>
    </source>
</evidence>
<reference evidence="8" key="5">
    <citation type="journal article" date="2021" name="G3 (Bethesda)">
        <title>Aegilops tauschii genome assembly Aet v5.0 features greater sequence contiguity and improved annotation.</title>
        <authorList>
            <person name="Wang L."/>
            <person name="Zhu T."/>
            <person name="Rodriguez J.C."/>
            <person name="Deal K.R."/>
            <person name="Dubcovsky J."/>
            <person name="McGuire P.E."/>
            <person name="Lux T."/>
            <person name="Spannagl M."/>
            <person name="Mayer K.F.X."/>
            <person name="Baldrich P."/>
            <person name="Meyers B.C."/>
            <person name="Huo N."/>
            <person name="Gu Y.Q."/>
            <person name="Zhou H."/>
            <person name="Devos K.M."/>
            <person name="Bennetzen J.L."/>
            <person name="Unver T."/>
            <person name="Budak H."/>
            <person name="Gulick P.J."/>
            <person name="Galiba G."/>
            <person name="Kalapos B."/>
            <person name="Nelson D.R."/>
            <person name="Li P."/>
            <person name="You F.M."/>
            <person name="Luo M.C."/>
            <person name="Dvorak J."/>
        </authorList>
    </citation>
    <scope>NUCLEOTIDE SEQUENCE [LARGE SCALE GENOMIC DNA]</scope>
    <source>
        <strain evidence="8">cv. AL8/78</strain>
    </source>
</reference>
<dbReference type="Gramene" id="AET5Gv21091100.2">
    <property type="protein sequence ID" value="AET5Gv21091100.2"/>
    <property type="gene ID" value="AET5Gv21091100"/>
</dbReference>
<dbReference type="OMA" id="CLPINRY"/>